<evidence type="ECO:0000313" key="4">
    <source>
        <dbReference type="Proteomes" id="UP000050465"/>
    </source>
</evidence>
<dbReference type="Pfam" id="PF00805">
    <property type="entry name" value="Pentapeptide"/>
    <property type="match status" value="1"/>
</dbReference>
<feature type="transmembrane region" description="Helical" evidence="2">
    <location>
        <begin position="152"/>
        <end position="185"/>
    </location>
</feature>
<dbReference type="Gene3D" id="2.160.20.80">
    <property type="entry name" value="E3 ubiquitin-protein ligase SopA"/>
    <property type="match status" value="1"/>
</dbReference>
<accession>A0A0P8A3R8</accession>
<sequence length="510" mass="55549">MANSSSEPSFNPRSASAKDAYESELPTGDSPAGLPANLSRRPSINPNESFSVDYNPDPDLQTDNEDRHAYEPRTYLSNMYGSENYSSENYGTDNYGSNGQEQVKVLDPSLGLSDIEDSQTLDEEATIAKAPERYQQQPPINPLKVAQAPVSVVAIAGAIVIVVGFTLSSFWLTLAGSIVTFLVSLRLLAPTLQEALNDLSQQQRALFIAVPGLIFGIVGLISTSGIARPIARWGSGLRWDIISALGDFLGAIGQILIAIIAVYVAWRQYIISRDLTVQQNLITQQQTIDSYFQGISELVLDDEGLLEDWPQERIIAEARTAAILSSVDAGGKAKVLRFLSRSKLLTPLARDQRLGRPILDGLGGYAEDRLRGTRVIDLGVMLAACNMASTDLRWLDLSESNLIRANLTDCDLVRTNLARAILCDANLTNTDIMGVRFFYGDLETATPRTRQDKPNYMTGAFTGAVIEGMDLTNAQRLSEVQRCYCCAWGGSKTRATVPGGCEGIPNRLGR</sequence>
<dbReference type="EMBL" id="LJZR01000001">
    <property type="protein sequence ID" value="KPQ37648.1"/>
    <property type="molecule type" value="Genomic_DNA"/>
</dbReference>
<reference evidence="3 4" key="1">
    <citation type="submission" date="2015-09" db="EMBL/GenBank/DDBJ databases">
        <title>Identification and resolution of microdiversity through metagenomic sequencing of parallel consortia.</title>
        <authorList>
            <person name="Nelson W.C."/>
            <person name="Romine M.F."/>
            <person name="Lindemann S.R."/>
        </authorList>
    </citation>
    <scope>NUCLEOTIDE SEQUENCE [LARGE SCALE GENOMIC DNA]</scope>
    <source>
        <strain evidence="3">Ana</strain>
    </source>
</reference>
<evidence type="ECO:0008006" key="5">
    <source>
        <dbReference type="Google" id="ProtNLM"/>
    </source>
</evidence>
<keyword evidence="2" id="KW-1133">Transmembrane helix</keyword>
<dbReference type="Proteomes" id="UP000050465">
    <property type="component" value="Unassembled WGS sequence"/>
</dbReference>
<evidence type="ECO:0000256" key="1">
    <source>
        <dbReference type="SAM" id="MobiDB-lite"/>
    </source>
</evidence>
<feature type="compositionally biased region" description="Polar residues" evidence="1">
    <location>
        <begin position="40"/>
        <end position="52"/>
    </location>
</feature>
<feature type="transmembrane region" description="Helical" evidence="2">
    <location>
        <begin position="205"/>
        <end position="227"/>
    </location>
</feature>
<protein>
    <recommendedName>
        <fullName evidence="5">Low-complexity protein</fullName>
    </recommendedName>
</protein>
<dbReference type="PATRIC" id="fig|1666911.3.peg.2577"/>
<organism evidence="3 4">
    <name type="scientific">Phormidesmis priestleyi Ana</name>
    <dbReference type="NCBI Taxonomy" id="1666911"/>
    <lineage>
        <taxon>Bacteria</taxon>
        <taxon>Bacillati</taxon>
        <taxon>Cyanobacteriota</taxon>
        <taxon>Cyanophyceae</taxon>
        <taxon>Leptolyngbyales</taxon>
        <taxon>Leptolyngbyaceae</taxon>
        <taxon>Phormidesmis</taxon>
    </lineage>
</organism>
<keyword evidence="2" id="KW-0472">Membrane</keyword>
<dbReference type="STRING" id="1666911.HLUCCA11_00945"/>
<evidence type="ECO:0000256" key="2">
    <source>
        <dbReference type="SAM" id="Phobius"/>
    </source>
</evidence>
<dbReference type="InterPro" id="IPR001646">
    <property type="entry name" value="5peptide_repeat"/>
</dbReference>
<name>A0A0P8A3R8_9CYAN</name>
<feature type="compositionally biased region" description="Polar residues" evidence="1">
    <location>
        <begin position="1"/>
        <end position="14"/>
    </location>
</feature>
<evidence type="ECO:0000313" key="3">
    <source>
        <dbReference type="EMBL" id="KPQ37648.1"/>
    </source>
</evidence>
<comment type="caution">
    <text evidence="3">The sequence shown here is derived from an EMBL/GenBank/DDBJ whole genome shotgun (WGS) entry which is preliminary data.</text>
</comment>
<keyword evidence="2" id="KW-0812">Transmembrane</keyword>
<feature type="region of interest" description="Disordered" evidence="1">
    <location>
        <begin position="1"/>
        <end position="65"/>
    </location>
</feature>
<feature type="transmembrane region" description="Helical" evidence="2">
    <location>
        <begin position="248"/>
        <end position="266"/>
    </location>
</feature>
<dbReference type="AlphaFoldDB" id="A0A0P8A3R8"/>
<gene>
    <name evidence="3" type="ORF">HLUCCA11_00945</name>
</gene>
<proteinExistence type="predicted"/>
<dbReference type="SUPFAM" id="SSF141571">
    <property type="entry name" value="Pentapeptide repeat-like"/>
    <property type="match status" value="1"/>
</dbReference>